<evidence type="ECO:0008006" key="16">
    <source>
        <dbReference type="Google" id="ProtNLM"/>
    </source>
</evidence>
<feature type="transmembrane region" description="Helical" evidence="13">
    <location>
        <begin position="36"/>
        <end position="57"/>
    </location>
</feature>
<dbReference type="AlphaFoldDB" id="A0A9N9XUG4"/>
<reference evidence="14" key="1">
    <citation type="submission" date="2022-01" db="EMBL/GenBank/DDBJ databases">
        <authorList>
            <person name="King R."/>
        </authorList>
    </citation>
    <scope>NUCLEOTIDE SEQUENCE</scope>
</reference>
<evidence type="ECO:0000256" key="11">
    <source>
        <dbReference type="ARBA" id="ARBA00023303"/>
    </source>
</evidence>
<dbReference type="OrthoDB" id="6436100at2759"/>
<evidence type="ECO:0000256" key="5">
    <source>
        <dbReference type="ARBA" id="ARBA00022692"/>
    </source>
</evidence>
<name>A0A9N9XUG4_PHYSR</name>
<evidence type="ECO:0000256" key="1">
    <source>
        <dbReference type="ARBA" id="ARBA00004141"/>
    </source>
</evidence>
<evidence type="ECO:0000256" key="10">
    <source>
        <dbReference type="ARBA" id="ARBA00023201"/>
    </source>
</evidence>
<keyword evidence="7" id="KW-0915">Sodium</keyword>
<dbReference type="PANTHER" id="PTHR11690">
    <property type="entry name" value="AMILORIDE-SENSITIVE SODIUM CHANNEL-RELATED"/>
    <property type="match status" value="1"/>
</dbReference>
<dbReference type="GO" id="GO:0015280">
    <property type="term" value="F:ligand-gated sodium channel activity"/>
    <property type="evidence" value="ECO:0007669"/>
    <property type="project" value="TreeGrafter"/>
</dbReference>
<evidence type="ECO:0000313" key="15">
    <source>
        <dbReference type="Proteomes" id="UP001153712"/>
    </source>
</evidence>
<evidence type="ECO:0000256" key="4">
    <source>
        <dbReference type="ARBA" id="ARBA00022461"/>
    </source>
</evidence>
<keyword evidence="11 12" id="KW-0407">Ion channel</keyword>
<keyword evidence="10 12" id="KW-0739">Sodium transport</keyword>
<keyword evidence="4 12" id="KW-0894">Sodium channel</keyword>
<accession>A0A9N9XUG4</accession>
<keyword evidence="6 13" id="KW-1133">Transmembrane helix</keyword>
<keyword evidence="5 12" id="KW-0812">Transmembrane</keyword>
<keyword evidence="8 12" id="KW-0406">Ion transport</keyword>
<evidence type="ECO:0000256" key="6">
    <source>
        <dbReference type="ARBA" id="ARBA00022989"/>
    </source>
</evidence>
<evidence type="ECO:0000313" key="14">
    <source>
        <dbReference type="EMBL" id="CAG9862448.1"/>
    </source>
</evidence>
<evidence type="ECO:0000256" key="8">
    <source>
        <dbReference type="ARBA" id="ARBA00023065"/>
    </source>
</evidence>
<dbReference type="Gene3D" id="2.60.470.10">
    <property type="entry name" value="Acid-sensing ion channels like domains"/>
    <property type="match status" value="1"/>
</dbReference>
<evidence type="ECO:0000256" key="2">
    <source>
        <dbReference type="ARBA" id="ARBA00007193"/>
    </source>
</evidence>
<dbReference type="InterPro" id="IPR001873">
    <property type="entry name" value="ENaC"/>
</dbReference>
<keyword evidence="9 13" id="KW-0472">Membrane</keyword>
<evidence type="ECO:0000256" key="12">
    <source>
        <dbReference type="RuleBase" id="RU000679"/>
    </source>
</evidence>
<protein>
    <recommendedName>
        <fullName evidence="16">Sodium channel protein Nach</fullName>
    </recommendedName>
</protein>
<sequence>MSIERIEYQGAFREFASNSSLTGFSHLKSNHWAERYIWYFIHLLSLSITIYLIIFGWNNFMTNPTVITVESIGSRHVDIKLPSISICNIHKISKKKAERYAQYLSSKSGVPIDEVLKNISLLGYLYEYNLPSKLDGIVEFQTFLEKYDSSKSGYFNTSERLYQLQPACEEVVKDCEWQGLNRSCSDIFITDFTTEGLCCVFNYVSSKNNERLSPIVVQNNYKPIPFRANDVMKFTIMSNESDIFFTSLSTAAPVKILVSHPKNFPDVPSGETSERIIDKSKEISLRISPIVTKTTPEVRKYSIDKRNCWFSDEVETMLGSYSFSNCIMECKIRSIVALCQCIPYNYVNVFEGGRSRYFQCTLADLTCLNSFSNKWRTIYPVNYQGFGLEREKQDSIRCVECIPSCSDTQYHVMYEGADIIINGTKTNFSIVRILQEKSIGVYNKQDAFYYWYDMLSMFGGLCSITMGISFISIFEIIYYFIWVAIKKKIENTKNQ</sequence>
<gene>
    <name evidence="14" type="ORF">PHYEVI_LOCUS8761</name>
</gene>
<dbReference type="Pfam" id="PF00858">
    <property type="entry name" value="ASC"/>
    <property type="match status" value="1"/>
</dbReference>
<keyword evidence="15" id="KW-1185">Reference proteome</keyword>
<dbReference type="GO" id="GO:0005886">
    <property type="term" value="C:plasma membrane"/>
    <property type="evidence" value="ECO:0007669"/>
    <property type="project" value="TreeGrafter"/>
</dbReference>
<evidence type="ECO:0000256" key="9">
    <source>
        <dbReference type="ARBA" id="ARBA00023136"/>
    </source>
</evidence>
<dbReference type="Gene3D" id="1.10.287.770">
    <property type="entry name" value="YojJ-like"/>
    <property type="match status" value="1"/>
</dbReference>
<dbReference type="EMBL" id="OU900098">
    <property type="protein sequence ID" value="CAG9862448.1"/>
    <property type="molecule type" value="Genomic_DNA"/>
</dbReference>
<evidence type="ECO:0000256" key="7">
    <source>
        <dbReference type="ARBA" id="ARBA00023053"/>
    </source>
</evidence>
<proteinExistence type="inferred from homology"/>
<organism evidence="14 15">
    <name type="scientific">Phyllotreta striolata</name>
    <name type="common">Striped flea beetle</name>
    <name type="synonym">Crioceris striolata</name>
    <dbReference type="NCBI Taxonomy" id="444603"/>
    <lineage>
        <taxon>Eukaryota</taxon>
        <taxon>Metazoa</taxon>
        <taxon>Ecdysozoa</taxon>
        <taxon>Arthropoda</taxon>
        <taxon>Hexapoda</taxon>
        <taxon>Insecta</taxon>
        <taxon>Pterygota</taxon>
        <taxon>Neoptera</taxon>
        <taxon>Endopterygota</taxon>
        <taxon>Coleoptera</taxon>
        <taxon>Polyphaga</taxon>
        <taxon>Cucujiformia</taxon>
        <taxon>Chrysomeloidea</taxon>
        <taxon>Chrysomelidae</taxon>
        <taxon>Galerucinae</taxon>
        <taxon>Alticini</taxon>
        <taxon>Phyllotreta</taxon>
    </lineage>
</organism>
<evidence type="ECO:0000256" key="3">
    <source>
        <dbReference type="ARBA" id="ARBA00022448"/>
    </source>
</evidence>
<comment type="subcellular location">
    <subcellularLocation>
        <location evidence="1">Membrane</location>
        <topology evidence="1">Multi-pass membrane protein</topology>
    </subcellularLocation>
</comment>
<dbReference type="Proteomes" id="UP001153712">
    <property type="component" value="Chromosome 5"/>
</dbReference>
<dbReference type="PANTHER" id="PTHR11690:SF253">
    <property type="entry name" value="PICKPOCKET 18-RELATED"/>
    <property type="match status" value="1"/>
</dbReference>
<comment type="similarity">
    <text evidence="2 12">Belongs to the amiloride-sensitive sodium channel (TC 1.A.6) family.</text>
</comment>
<keyword evidence="3 12" id="KW-0813">Transport</keyword>
<feature type="transmembrane region" description="Helical" evidence="13">
    <location>
        <begin position="464"/>
        <end position="485"/>
    </location>
</feature>
<evidence type="ECO:0000256" key="13">
    <source>
        <dbReference type="SAM" id="Phobius"/>
    </source>
</evidence>